<feature type="compositionally biased region" description="Polar residues" evidence="1">
    <location>
        <begin position="131"/>
        <end position="149"/>
    </location>
</feature>
<feature type="compositionally biased region" description="Basic and acidic residues" evidence="1">
    <location>
        <begin position="73"/>
        <end position="89"/>
    </location>
</feature>
<feature type="compositionally biased region" description="Basic and acidic residues" evidence="1">
    <location>
        <begin position="253"/>
        <end position="269"/>
    </location>
</feature>
<proteinExistence type="predicted"/>
<feature type="compositionally biased region" description="Polar residues" evidence="1">
    <location>
        <begin position="227"/>
        <end position="239"/>
    </location>
</feature>
<name>A0A8J2JVS0_9HEXA</name>
<feature type="compositionally biased region" description="Low complexity" evidence="1">
    <location>
        <begin position="210"/>
        <end position="224"/>
    </location>
</feature>
<feature type="compositionally biased region" description="Polar residues" evidence="1">
    <location>
        <begin position="112"/>
        <end position="121"/>
    </location>
</feature>
<sequence>MNEEDEEEEALADEPMSWLSHSDGDGMPDTTDQIVKTESDLNNLNQLIAAVHPAPAVEPSVSKPTENQPTVLEPKEEEDKSSEADHEEGISDTAMPLNIASASLDYNIDAPSGNTTASDNFTVEPPLEPVNTVQPESSPELVTQLTSSELPPDHEEPNEPTPKVPELFNAELSVESQNSESSEENTATTEESPMEQTDFTQDSDTKESSSTDSSGGDSSSTTDEVPSLTSVPTDTNSKNADIPMDADVETNIDAEKAEESLADATKPDLSEPPEIVDNPTC</sequence>
<dbReference type="Proteomes" id="UP000708208">
    <property type="component" value="Unassembled WGS sequence"/>
</dbReference>
<organism evidence="2 3">
    <name type="scientific">Allacma fusca</name>
    <dbReference type="NCBI Taxonomy" id="39272"/>
    <lineage>
        <taxon>Eukaryota</taxon>
        <taxon>Metazoa</taxon>
        <taxon>Ecdysozoa</taxon>
        <taxon>Arthropoda</taxon>
        <taxon>Hexapoda</taxon>
        <taxon>Collembola</taxon>
        <taxon>Symphypleona</taxon>
        <taxon>Sminthuridae</taxon>
        <taxon>Allacma</taxon>
    </lineage>
</organism>
<feature type="compositionally biased region" description="Acidic residues" evidence="1">
    <location>
        <begin position="1"/>
        <end position="12"/>
    </location>
</feature>
<keyword evidence="3" id="KW-1185">Reference proteome</keyword>
<gene>
    <name evidence="2" type="ORF">AFUS01_LOCUS15130</name>
</gene>
<dbReference type="EMBL" id="CAJVCH010132006">
    <property type="protein sequence ID" value="CAG7726209.1"/>
    <property type="molecule type" value="Genomic_DNA"/>
</dbReference>
<reference evidence="2" key="1">
    <citation type="submission" date="2021-06" db="EMBL/GenBank/DDBJ databases">
        <authorList>
            <person name="Hodson N. C."/>
            <person name="Mongue J. A."/>
            <person name="Jaron S. K."/>
        </authorList>
    </citation>
    <scope>NUCLEOTIDE SEQUENCE</scope>
</reference>
<evidence type="ECO:0000313" key="2">
    <source>
        <dbReference type="EMBL" id="CAG7726209.1"/>
    </source>
</evidence>
<feature type="compositionally biased region" description="Polar residues" evidence="1">
    <location>
        <begin position="30"/>
        <end position="39"/>
    </location>
</feature>
<feature type="compositionally biased region" description="Low complexity" evidence="1">
    <location>
        <begin position="173"/>
        <end position="191"/>
    </location>
</feature>
<evidence type="ECO:0000256" key="1">
    <source>
        <dbReference type="SAM" id="MobiDB-lite"/>
    </source>
</evidence>
<dbReference type="AlphaFoldDB" id="A0A8J2JVS0"/>
<accession>A0A8J2JVS0</accession>
<feature type="region of interest" description="Disordered" evidence="1">
    <location>
        <begin position="1"/>
        <end position="39"/>
    </location>
</feature>
<protein>
    <submittedName>
        <fullName evidence="2">Uncharacterized protein</fullName>
    </submittedName>
</protein>
<evidence type="ECO:0000313" key="3">
    <source>
        <dbReference type="Proteomes" id="UP000708208"/>
    </source>
</evidence>
<comment type="caution">
    <text evidence="2">The sequence shown here is derived from an EMBL/GenBank/DDBJ whole genome shotgun (WGS) entry which is preliminary data.</text>
</comment>
<feature type="region of interest" description="Disordered" evidence="1">
    <location>
        <begin position="52"/>
        <end position="281"/>
    </location>
</feature>